<name>A0A0A9D7L7_ARUDO</name>
<proteinExistence type="predicted"/>
<evidence type="ECO:0000313" key="1">
    <source>
        <dbReference type="EMBL" id="JAD79737.1"/>
    </source>
</evidence>
<dbReference type="AlphaFoldDB" id="A0A0A9D7L7"/>
<reference evidence="1" key="2">
    <citation type="journal article" date="2015" name="Data Brief">
        <title>Shoot transcriptome of the giant reed, Arundo donax.</title>
        <authorList>
            <person name="Barrero R.A."/>
            <person name="Guerrero F.D."/>
            <person name="Moolhuijzen P."/>
            <person name="Goolsby J.A."/>
            <person name="Tidwell J."/>
            <person name="Bellgard S.E."/>
            <person name="Bellgard M.I."/>
        </authorList>
    </citation>
    <scope>NUCLEOTIDE SEQUENCE</scope>
    <source>
        <tissue evidence="1">Shoot tissue taken approximately 20 cm above the soil surface</tissue>
    </source>
</reference>
<reference evidence="1" key="1">
    <citation type="submission" date="2014-09" db="EMBL/GenBank/DDBJ databases">
        <authorList>
            <person name="Magalhaes I.L.F."/>
            <person name="Oliveira U."/>
            <person name="Santos F.R."/>
            <person name="Vidigal T.H.D.A."/>
            <person name="Brescovit A.D."/>
            <person name="Santos A.J."/>
        </authorList>
    </citation>
    <scope>NUCLEOTIDE SEQUENCE</scope>
    <source>
        <tissue evidence="1">Shoot tissue taken approximately 20 cm above the soil surface</tissue>
    </source>
</reference>
<accession>A0A0A9D7L7</accession>
<dbReference type="EMBL" id="GBRH01218158">
    <property type="protein sequence ID" value="JAD79737.1"/>
    <property type="molecule type" value="Transcribed_RNA"/>
</dbReference>
<organism evidence="1">
    <name type="scientific">Arundo donax</name>
    <name type="common">Giant reed</name>
    <name type="synonym">Donax arundinaceus</name>
    <dbReference type="NCBI Taxonomy" id="35708"/>
    <lineage>
        <taxon>Eukaryota</taxon>
        <taxon>Viridiplantae</taxon>
        <taxon>Streptophyta</taxon>
        <taxon>Embryophyta</taxon>
        <taxon>Tracheophyta</taxon>
        <taxon>Spermatophyta</taxon>
        <taxon>Magnoliopsida</taxon>
        <taxon>Liliopsida</taxon>
        <taxon>Poales</taxon>
        <taxon>Poaceae</taxon>
        <taxon>PACMAD clade</taxon>
        <taxon>Arundinoideae</taxon>
        <taxon>Arundineae</taxon>
        <taxon>Arundo</taxon>
    </lineage>
</organism>
<sequence length="190" mass="20880">MGDLHPPVLLLRPVRTEQSLDTNHRSIKPVLGLLPADLEVVLFCSAGWFCICSHCYWQSSGNATQAFSLLPPSQDSFLHDSNGPYNLAVLPSHLVTSVYSLYFDNLSSHVHEVSPNLPCAEMTLYLCSSSHRFLSIVVPECMLNPHSSNYCSCFCLRISQLNLFCLKLKSSLPECSLDIAGSISSITVGC</sequence>
<protein>
    <submittedName>
        <fullName evidence="1">Uncharacterized protein</fullName>
    </submittedName>
</protein>